<gene>
    <name evidence="2" type="ORF">ABID52_001734</name>
</gene>
<name>A0ABV2LHU3_9BACL</name>
<sequence length="29" mass="3112">MKRQIAALVFGGCIGALLGFIAYNNNWLG</sequence>
<accession>A0ABV2LHU3</accession>
<comment type="caution">
    <text evidence="2">The sequence shown here is derived from an EMBL/GenBank/DDBJ whole genome shotgun (WGS) entry which is preliminary data.</text>
</comment>
<dbReference type="EMBL" id="JBEPMP010000001">
    <property type="protein sequence ID" value="MET3728153.1"/>
    <property type="molecule type" value="Genomic_DNA"/>
</dbReference>
<evidence type="ECO:0000313" key="2">
    <source>
        <dbReference type="EMBL" id="MET3728153.1"/>
    </source>
</evidence>
<evidence type="ECO:0000256" key="1">
    <source>
        <dbReference type="SAM" id="Phobius"/>
    </source>
</evidence>
<evidence type="ECO:0000313" key="3">
    <source>
        <dbReference type="Proteomes" id="UP001549097"/>
    </source>
</evidence>
<reference evidence="2 3" key="1">
    <citation type="submission" date="2024-06" db="EMBL/GenBank/DDBJ databases">
        <title>Genomic Encyclopedia of Type Strains, Phase IV (KMG-IV): sequencing the most valuable type-strain genomes for metagenomic binning, comparative biology and taxonomic classification.</title>
        <authorList>
            <person name="Goeker M."/>
        </authorList>
    </citation>
    <scope>NUCLEOTIDE SEQUENCE [LARGE SCALE GENOMIC DNA]</scope>
    <source>
        <strain evidence="2 3">DSM 100124</strain>
    </source>
</reference>
<keyword evidence="3" id="KW-1185">Reference proteome</keyword>
<keyword evidence="1" id="KW-0472">Membrane</keyword>
<feature type="transmembrane region" description="Helical" evidence="1">
    <location>
        <begin position="5"/>
        <end position="23"/>
    </location>
</feature>
<organism evidence="2 3">
    <name type="scientific">Fictibacillus halophilus</name>
    <dbReference type="NCBI Taxonomy" id="1610490"/>
    <lineage>
        <taxon>Bacteria</taxon>
        <taxon>Bacillati</taxon>
        <taxon>Bacillota</taxon>
        <taxon>Bacilli</taxon>
        <taxon>Bacillales</taxon>
        <taxon>Fictibacillaceae</taxon>
        <taxon>Fictibacillus</taxon>
    </lineage>
</organism>
<dbReference type="Proteomes" id="UP001549097">
    <property type="component" value="Unassembled WGS sequence"/>
</dbReference>
<keyword evidence="1" id="KW-0812">Transmembrane</keyword>
<protein>
    <submittedName>
        <fullName evidence="2">Uncharacterized protein</fullName>
    </submittedName>
</protein>
<proteinExistence type="predicted"/>
<keyword evidence="1" id="KW-1133">Transmembrane helix</keyword>